<keyword evidence="5" id="KW-1185">Reference proteome</keyword>
<dbReference type="PROSITE" id="PS50294">
    <property type="entry name" value="WD_REPEATS_REGION"/>
    <property type="match status" value="3"/>
</dbReference>
<dbReference type="Ensembl" id="ENSZALT00000017341.1">
    <property type="protein sequence ID" value="ENSZALP00000012659.1"/>
    <property type="gene ID" value="ENSZALG00000010493.1"/>
</dbReference>
<dbReference type="CDD" id="cd00200">
    <property type="entry name" value="WD40"/>
    <property type="match status" value="1"/>
</dbReference>
<accession>A0A8D2MTQ5</accession>
<dbReference type="InterPro" id="IPR001680">
    <property type="entry name" value="WD40_rpt"/>
</dbReference>
<gene>
    <name evidence="4" type="primary">PRPF4</name>
</gene>
<dbReference type="Gene3D" id="2.130.10.10">
    <property type="entry name" value="YVTN repeat-like/Quinoprotein amine dehydrogenase"/>
    <property type="match status" value="2"/>
</dbReference>
<dbReference type="InterPro" id="IPR019775">
    <property type="entry name" value="WD40_repeat_CS"/>
</dbReference>
<keyword evidence="1 3" id="KW-0853">WD repeat</keyword>
<reference evidence="4" key="2">
    <citation type="submission" date="2025-09" db="UniProtKB">
        <authorList>
            <consortium name="Ensembl"/>
        </authorList>
    </citation>
    <scope>IDENTIFICATION</scope>
</reference>
<feature type="repeat" description="WD" evidence="3">
    <location>
        <begin position="360"/>
        <end position="401"/>
    </location>
</feature>
<dbReference type="PRINTS" id="PR00320">
    <property type="entry name" value="GPROTEINBRPT"/>
</dbReference>
<evidence type="ECO:0000313" key="5">
    <source>
        <dbReference type="Proteomes" id="UP000694413"/>
    </source>
</evidence>
<evidence type="ECO:0000256" key="2">
    <source>
        <dbReference type="ARBA" id="ARBA00022737"/>
    </source>
</evidence>
<feature type="repeat" description="WD" evidence="3">
    <location>
        <begin position="402"/>
        <end position="434"/>
    </location>
</feature>
<dbReference type="FunFam" id="2.130.10.10:FF:000113">
    <property type="entry name" value="U4/U6 small nuclear ribonucleoprotein Prp4 isoform X1"/>
    <property type="match status" value="1"/>
</dbReference>
<proteinExistence type="predicted"/>
<name>A0A8D2MTQ5_ZONAL</name>
<dbReference type="PROSITE" id="PS00678">
    <property type="entry name" value="WD_REPEATS_1"/>
    <property type="match status" value="2"/>
</dbReference>
<protein>
    <submittedName>
        <fullName evidence="4">Pre-mRNA splicing tri-snRNP complex factor PRPF4</fullName>
    </submittedName>
</protein>
<dbReference type="Pfam" id="PF00400">
    <property type="entry name" value="WD40"/>
    <property type="match status" value="5"/>
</dbReference>
<sequence>SGMYLGSGTQSCGTFIPKHSAPPAKRAPIFYGSLEEKERERLAKGEAGLLGKEGMKAAMEAGNINISTGEHVQTPFVIPPFQMSLWASPQSTQGWAAPCLDLPIPEGSRAGGSGTAERGIQGLRNILSVVGTDALKKTRKDDDRSKKSKEEYQQTWYHEGPRSLKTARLWLANYSLPRAAKRLEEARLLKEIPEATRTSQRQELHKSLRSLNNFCSQIGDDRPLSYCHFSPNSKLLATACWSGLCKLWSVPDCNLVHTLRGHSTNVGAIVFHPKATVSLEKKDVSLASCAADGSVKLWNLESDEPVADIEGHSMRVARVMWHPSGRFLGTTWYGHLGIQRGLDAFGRVWDLRTGRCIMFLEGHLKEIYGINFSPNGYHVATGSGDNTCKVWDLRQRKCIYTIPAHQNLVTGVRFEPNHGNFLLTGAYDNTAKIWTHPGWSPLKTLAGHEGKVMGLDISLDGQLIATCSYDRTFKLWTAE</sequence>
<dbReference type="AlphaFoldDB" id="A0A8D2MTQ5"/>
<dbReference type="PANTHER" id="PTHR19846">
    <property type="entry name" value="WD40 REPEAT PROTEIN"/>
    <property type="match status" value="1"/>
</dbReference>
<feature type="repeat" description="WD" evidence="3">
    <location>
        <begin position="445"/>
        <end position="479"/>
    </location>
</feature>
<dbReference type="GO" id="GO:0017070">
    <property type="term" value="F:U6 snRNA binding"/>
    <property type="evidence" value="ECO:0007669"/>
    <property type="project" value="TreeGrafter"/>
</dbReference>
<dbReference type="InterPro" id="IPR015943">
    <property type="entry name" value="WD40/YVTN_repeat-like_dom_sf"/>
</dbReference>
<dbReference type="SMART" id="SM00320">
    <property type="entry name" value="WD40"/>
    <property type="match status" value="6"/>
</dbReference>
<evidence type="ECO:0000313" key="4">
    <source>
        <dbReference type="Ensembl" id="ENSZALP00000012659.1"/>
    </source>
</evidence>
<reference evidence="4" key="1">
    <citation type="submission" date="2025-08" db="UniProtKB">
        <authorList>
            <consortium name="Ensembl"/>
        </authorList>
    </citation>
    <scope>IDENTIFICATION</scope>
</reference>
<dbReference type="PANTHER" id="PTHR19846:SF0">
    <property type="entry name" value="PRE-MRNA PROCESSING FACTOR 4"/>
    <property type="match status" value="1"/>
</dbReference>
<feature type="repeat" description="WD" evidence="3">
    <location>
        <begin position="259"/>
        <end position="308"/>
    </location>
</feature>
<organism evidence="4 5">
    <name type="scientific">Zonotrichia albicollis</name>
    <name type="common">White-throated sparrow</name>
    <name type="synonym">Fringilla albicollis</name>
    <dbReference type="NCBI Taxonomy" id="44394"/>
    <lineage>
        <taxon>Eukaryota</taxon>
        <taxon>Metazoa</taxon>
        <taxon>Chordata</taxon>
        <taxon>Craniata</taxon>
        <taxon>Vertebrata</taxon>
        <taxon>Euteleostomi</taxon>
        <taxon>Archelosauria</taxon>
        <taxon>Archosauria</taxon>
        <taxon>Dinosauria</taxon>
        <taxon>Saurischia</taxon>
        <taxon>Theropoda</taxon>
        <taxon>Coelurosauria</taxon>
        <taxon>Aves</taxon>
        <taxon>Neognathae</taxon>
        <taxon>Neoaves</taxon>
        <taxon>Telluraves</taxon>
        <taxon>Australaves</taxon>
        <taxon>Passeriformes</taxon>
        <taxon>Passerellidae</taxon>
        <taxon>Zonotrichia</taxon>
    </lineage>
</organism>
<keyword evidence="2" id="KW-0677">Repeat</keyword>
<dbReference type="PROSITE" id="PS50082">
    <property type="entry name" value="WD_REPEATS_2"/>
    <property type="match status" value="4"/>
</dbReference>
<evidence type="ECO:0000256" key="1">
    <source>
        <dbReference type="ARBA" id="ARBA00022574"/>
    </source>
</evidence>
<dbReference type="Proteomes" id="UP000694413">
    <property type="component" value="Unassembled WGS sequence"/>
</dbReference>
<dbReference type="GO" id="GO:0030621">
    <property type="term" value="F:U4 snRNA binding"/>
    <property type="evidence" value="ECO:0007669"/>
    <property type="project" value="TreeGrafter"/>
</dbReference>
<dbReference type="GO" id="GO:0046540">
    <property type="term" value="C:U4/U6 x U5 tri-snRNP complex"/>
    <property type="evidence" value="ECO:0007669"/>
    <property type="project" value="TreeGrafter"/>
</dbReference>
<dbReference type="InterPro" id="IPR020472">
    <property type="entry name" value="WD40_PAC1"/>
</dbReference>
<dbReference type="InterPro" id="IPR036322">
    <property type="entry name" value="WD40_repeat_dom_sf"/>
</dbReference>
<dbReference type="FunFam" id="2.130.10.10:FF:002896">
    <property type="entry name" value="U4/U6 small nuclear ribonucleoprotein Prp4, putative"/>
    <property type="match status" value="1"/>
</dbReference>
<evidence type="ECO:0000256" key="3">
    <source>
        <dbReference type="PROSITE-ProRule" id="PRU00221"/>
    </source>
</evidence>
<dbReference type="SUPFAM" id="SSF50978">
    <property type="entry name" value="WD40 repeat-like"/>
    <property type="match status" value="1"/>
</dbReference>
<dbReference type="GO" id="GO:0000398">
    <property type="term" value="P:mRNA splicing, via spliceosome"/>
    <property type="evidence" value="ECO:0007669"/>
    <property type="project" value="TreeGrafter"/>
</dbReference>